<evidence type="ECO:0000256" key="4">
    <source>
        <dbReference type="ARBA" id="ARBA00022475"/>
    </source>
</evidence>
<feature type="transmembrane region" description="Helical" evidence="8">
    <location>
        <begin position="227"/>
        <end position="246"/>
    </location>
</feature>
<proteinExistence type="inferred from homology"/>
<keyword evidence="3" id="KW-0813">Transport</keyword>
<evidence type="ECO:0000313" key="10">
    <source>
        <dbReference type="Proteomes" id="UP000306441"/>
    </source>
</evidence>
<dbReference type="PANTHER" id="PTHR30269:SF37">
    <property type="entry name" value="MEMBRANE TRANSPORTER PROTEIN"/>
    <property type="match status" value="1"/>
</dbReference>
<evidence type="ECO:0000256" key="5">
    <source>
        <dbReference type="ARBA" id="ARBA00022692"/>
    </source>
</evidence>
<feature type="transmembrane region" description="Helical" evidence="8">
    <location>
        <begin position="97"/>
        <end position="115"/>
    </location>
</feature>
<evidence type="ECO:0000256" key="3">
    <source>
        <dbReference type="ARBA" id="ARBA00022448"/>
    </source>
</evidence>
<dbReference type="Pfam" id="PF01925">
    <property type="entry name" value="TauE"/>
    <property type="match status" value="1"/>
</dbReference>
<comment type="caution">
    <text evidence="9">The sequence shown here is derived from an EMBL/GenBank/DDBJ whole genome shotgun (WGS) entry which is preliminary data.</text>
</comment>
<keyword evidence="7 8" id="KW-0472">Membrane</keyword>
<name>A0ABY2Q2S5_9HYPH</name>
<reference evidence="9 10" key="1">
    <citation type="submission" date="2019-04" db="EMBL/GenBank/DDBJ databases">
        <title>Mesorhizobium composti sp. nov., isolated from compost.</title>
        <authorList>
            <person name="Lin S.-Y."/>
            <person name="Hameed A."/>
            <person name="Hsieh Y.-T."/>
            <person name="Young C.-C."/>
        </authorList>
    </citation>
    <scope>NUCLEOTIDE SEQUENCE [LARGE SCALE GENOMIC DNA]</scope>
    <source>
        <strain evidence="9 10">CC-YTH430</strain>
    </source>
</reference>
<organism evidence="9 10">
    <name type="scientific">Ollibium composti</name>
    <dbReference type="NCBI Taxonomy" id="2675109"/>
    <lineage>
        <taxon>Bacteria</taxon>
        <taxon>Pseudomonadati</taxon>
        <taxon>Pseudomonadota</taxon>
        <taxon>Alphaproteobacteria</taxon>
        <taxon>Hyphomicrobiales</taxon>
        <taxon>Phyllobacteriaceae</taxon>
        <taxon>Ollibium</taxon>
    </lineage>
</organism>
<dbReference type="PANTHER" id="PTHR30269">
    <property type="entry name" value="TRANSMEMBRANE PROTEIN YFCA"/>
    <property type="match status" value="1"/>
</dbReference>
<keyword evidence="4 8" id="KW-1003">Cell membrane</keyword>
<accession>A0ABY2Q2S5</accession>
<keyword evidence="10" id="KW-1185">Reference proteome</keyword>
<dbReference type="Proteomes" id="UP000306441">
    <property type="component" value="Unassembled WGS sequence"/>
</dbReference>
<feature type="transmembrane region" description="Helical" evidence="8">
    <location>
        <begin position="73"/>
        <end position="91"/>
    </location>
</feature>
<dbReference type="EMBL" id="SSNY01000012">
    <property type="protein sequence ID" value="THF55294.1"/>
    <property type="molecule type" value="Genomic_DNA"/>
</dbReference>
<evidence type="ECO:0000256" key="6">
    <source>
        <dbReference type="ARBA" id="ARBA00022989"/>
    </source>
</evidence>
<evidence type="ECO:0000256" key="8">
    <source>
        <dbReference type="RuleBase" id="RU363041"/>
    </source>
</evidence>
<evidence type="ECO:0000256" key="7">
    <source>
        <dbReference type="ARBA" id="ARBA00023136"/>
    </source>
</evidence>
<feature type="transmembrane region" description="Helical" evidence="8">
    <location>
        <begin position="196"/>
        <end position="215"/>
    </location>
</feature>
<sequence>MTDSFFFFFAVIAATLFAGLSKGGFAGVGMVSTPILALVMPPVQAASVMLPILLIQDAYSVVSYRRTVDRRNLAILLPGAVLGIALGYSLASYLPQAAVALAIGVISVGFSLLGLRGRTVARSKRPAKVAPGMFWGALSGFTSMIAHAGTPPFQIYVMPQRLERDLFVGTSVVFFAVVNWMKVLPYTLLGQFSAETLKLSFLLAPLALFSTWLGIRLVRRTDTERFYLIAYVLLGLVGLSLGWDGLKGLFFA</sequence>
<feature type="transmembrane region" description="Helical" evidence="8">
    <location>
        <begin position="42"/>
        <end position="61"/>
    </location>
</feature>
<keyword evidence="6 8" id="KW-1133">Transmembrane helix</keyword>
<evidence type="ECO:0000256" key="2">
    <source>
        <dbReference type="ARBA" id="ARBA00009142"/>
    </source>
</evidence>
<feature type="transmembrane region" description="Helical" evidence="8">
    <location>
        <begin position="166"/>
        <end position="184"/>
    </location>
</feature>
<keyword evidence="5 8" id="KW-0812">Transmembrane</keyword>
<comment type="subcellular location">
    <subcellularLocation>
        <location evidence="1 8">Cell membrane</location>
        <topology evidence="1 8">Multi-pass membrane protein</topology>
    </subcellularLocation>
</comment>
<protein>
    <recommendedName>
        <fullName evidence="8">Probable membrane transporter protein</fullName>
    </recommendedName>
</protein>
<gene>
    <name evidence="9" type="ORF">E6C48_18815</name>
</gene>
<comment type="similarity">
    <text evidence="2 8">Belongs to the 4-toluene sulfonate uptake permease (TSUP) (TC 2.A.102) family.</text>
</comment>
<dbReference type="RefSeq" id="WP_136359718.1">
    <property type="nucleotide sequence ID" value="NZ_SSNY01000012.1"/>
</dbReference>
<evidence type="ECO:0000313" key="9">
    <source>
        <dbReference type="EMBL" id="THF55294.1"/>
    </source>
</evidence>
<dbReference type="InterPro" id="IPR002781">
    <property type="entry name" value="TM_pro_TauE-like"/>
</dbReference>
<dbReference type="InterPro" id="IPR052017">
    <property type="entry name" value="TSUP"/>
</dbReference>
<evidence type="ECO:0000256" key="1">
    <source>
        <dbReference type="ARBA" id="ARBA00004651"/>
    </source>
</evidence>